<sequence length="312" mass="35973">MADRFQRNFWFYKASYCVLGKPSENLSLKDAINEIYNLRELGNTCECDFSPSKTSHDYRYSGCISDIYREDKLAIILLGAIDREHDQAVGDERNFNFRNAAMHDNEHTAEAIHILIDFSEKVSGYTVIVEKGNVISPHLAFKFLNNILKKYVQFTDGNDNIVQGRLSASKSVDSSLKEELNGAEITYFDFKRKPINDELHDEDIAAPKESKLIFKVKEKNSFSWVNKLLASKTAKKYEDYTLKYRDNSGNSHTASSRIADIQDILSDLVHRRVIIQFDDILPPVCHEVHEKIRDKMIEVDHTYLNEIISSQY</sequence>
<dbReference type="EMBL" id="JANIDV010000001">
    <property type="protein sequence ID" value="MCX5615377.1"/>
    <property type="molecule type" value="Genomic_DNA"/>
</dbReference>
<keyword evidence="2" id="KW-1185">Reference proteome</keyword>
<protein>
    <submittedName>
        <fullName evidence="1">Uncharacterized protein</fullName>
    </submittedName>
</protein>
<reference evidence="1" key="1">
    <citation type="submission" date="2022-07" db="EMBL/GenBank/DDBJ databases">
        <title>Bombella genomes.</title>
        <authorList>
            <person name="Harer L."/>
            <person name="Styblova S."/>
            <person name="Ehrmann M."/>
        </authorList>
    </citation>
    <scope>NUCLEOTIDE SEQUENCE</scope>
    <source>
        <strain evidence="1">TMW 2.2559</strain>
    </source>
</reference>
<dbReference type="RefSeq" id="WP_266126402.1">
    <property type="nucleotide sequence ID" value="NZ_JANIDV010000001.1"/>
</dbReference>
<evidence type="ECO:0000313" key="1">
    <source>
        <dbReference type="EMBL" id="MCX5615377.1"/>
    </source>
</evidence>
<organism evidence="1 2">
    <name type="scientific">Bombella dulcis</name>
    <dbReference type="NCBI Taxonomy" id="2967339"/>
    <lineage>
        <taxon>Bacteria</taxon>
        <taxon>Pseudomonadati</taxon>
        <taxon>Pseudomonadota</taxon>
        <taxon>Alphaproteobacteria</taxon>
        <taxon>Acetobacterales</taxon>
        <taxon>Acetobacteraceae</taxon>
        <taxon>Bombella</taxon>
    </lineage>
</organism>
<name>A0ABT3WC86_9PROT</name>
<dbReference type="Proteomes" id="UP001165633">
    <property type="component" value="Unassembled WGS sequence"/>
</dbReference>
<proteinExistence type="predicted"/>
<gene>
    <name evidence="1" type="ORF">NQF87_00055</name>
</gene>
<evidence type="ECO:0000313" key="2">
    <source>
        <dbReference type="Proteomes" id="UP001165633"/>
    </source>
</evidence>
<accession>A0ABT3WC86</accession>
<comment type="caution">
    <text evidence="1">The sequence shown here is derived from an EMBL/GenBank/DDBJ whole genome shotgun (WGS) entry which is preliminary data.</text>
</comment>